<evidence type="ECO:0000313" key="1">
    <source>
        <dbReference type="EMBL" id="KGQ05611.1"/>
    </source>
</evidence>
<sequence>MARAEWPPGKPSPTLEHNAIEVEVYQNRVLEPAVNAAILIRNCKEPGNLARHAVLTACSQERNLAANDIAGRRIGRRRPNGRTRGWLKCAIGVKQTSAQGQVPPEMDIGETATLSGILTDVYFGRLRWHQIVVEFGVDKEATRQSSTMLFLVMPILTCHPEYRQRSFATHGTATVGLTAAPRAGPKLARSCNHSTVTIAYPVADQSGIDKVANSPKVHCRARYENRPRRLLLARKPGIAMPYEVTRRRRPLFRSGRANGQMTYRRGVR</sequence>
<dbReference type="AlphaFoldDB" id="A0A0A2VCI7"/>
<evidence type="ECO:0000313" key="2">
    <source>
        <dbReference type="Proteomes" id="UP000030106"/>
    </source>
</evidence>
<accession>A0A0A2VCI7</accession>
<gene>
    <name evidence="1" type="ORF">BBAD15_g9133</name>
</gene>
<name>A0A0A2VCI7_BEABA</name>
<proteinExistence type="predicted"/>
<dbReference type="HOGENOM" id="CLU_1038232_0_0_1"/>
<organism evidence="1 2">
    <name type="scientific">Beauveria bassiana D1-5</name>
    <dbReference type="NCBI Taxonomy" id="1245745"/>
    <lineage>
        <taxon>Eukaryota</taxon>
        <taxon>Fungi</taxon>
        <taxon>Dikarya</taxon>
        <taxon>Ascomycota</taxon>
        <taxon>Pezizomycotina</taxon>
        <taxon>Sordariomycetes</taxon>
        <taxon>Hypocreomycetidae</taxon>
        <taxon>Hypocreales</taxon>
        <taxon>Cordycipitaceae</taxon>
        <taxon>Beauveria</taxon>
    </lineage>
</organism>
<protein>
    <submittedName>
        <fullName evidence="1">Uncharacterized protein</fullName>
    </submittedName>
</protein>
<dbReference type="Proteomes" id="UP000030106">
    <property type="component" value="Unassembled WGS sequence"/>
</dbReference>
<reference evidence="1 2" key="1">
    <citation type="submission" date="2012-10" db="EMBL/GenBank/DDBJ databases">
        <title>Genome sequencing and analysis of entomopathogenic fungi Beauveria bassiana D1-5.</title>
        <authorList>
            <person name="Li Q."/>
            <person name="Wang L."/>
            <person name="Zhang Z."/>
            <person name="Wang Q."/>
            <person name="Ren J."/>
            <person name="Wang M."/>
            <person name="Xu W."/>
            <person name="Wang J."/>
            <person name="Lu Y."/>
            <person name="Du Q."/>
            <person name="Sun Z."/>
        </authorList>
    </citation>
    <scope>NUCLEOTIDE SEQUENCE [LARGE SCALE GENOMIC DNA]</scope>
    <source>
        <strain evidence="1 2">D1-5</strain>
    </source>
</reference>
<comment type="caution">
    <text evidence="1">The sequence shown here is derived from an EMBL/GenBank/DDBJ whole genome shotgun (WGS) entry which is preliminary data.</text>
</comment>
<dbReference type="EMBL" id="ANFO01000931">
    <property type="protein sequence ID" value="KGQ05611.1"/>
    <property type="molecule type" value="Genomic_DNA"/>
</dbReference>